<evidence type="ECO:0000313" key="2">
    <source>
        <dbReference type="Proteomes" id="UP001163603"/>
    </source>
</evidence>
<name>A0ACC0ZJ79_9ROSI</name>
<evidence type="ECO:0000313" key="1">
    <source>
        <dbReference type="EMBL" id="KAJ0052131.1"/>
    </source>
</evidence>
<sequence>MDPASDEWELCNDDGFIYKRKKRRLAEPSASQPTDPEEEERHRKERKRKALLKLKKHYQKEISQWELLSSTLHAMQEKTQDKRLQNVEETPSFLDSASNLVEETETGCGSVVDELLLQVEAQEAIIHDVSNLCDVAEAMCNAQEEQLNQSFVNLPVWSSPRELMASLCDN</sequence>
<proteinExistence type="predicted"/>
<dbReference type="EMBL" id="CM047736">
    <property type="protein sequence ID" value="KAJ0052131.1"/>
    <property type="molecule type" value="Genomic_DNA"/>
</dbReference>
<protein>
    <submittedName>
        <fullName evidence="1">Uncharacterized protein</fullName>
    </submittedName>
</protein>
<comment type="caution">
    <text evidence="1">The sequence shown here is derived from an EMBL/GenBank/DDBJ whole genome shotgun (WGS) entry which is preliminary data.</text>
</comment>
<accession>A0ACC0ZJ79</accession>
<gene>
    <name evidence="1" type="ORF">Pint_02833</name>
</gene>
<dbReference type="Proteomes" id="UP001163603">
    <property type="component" value="Chromosome 1"/>
</dbReference>
<organism evidence="1 2">
    <name type="scientific">Pistacia integerrima</name>
    <dbReference type="NCBI Taxonomy" id="434235"/>
    <lineage>
        <taxon>Eukaryota</taxon>
        <taxon>Viridiplantae</taxon>
        <taxon>Streptophyta</taxon>
        <taxon>Embryophyta</taxon>
        <taxon>Tracheophyta</taxon>
        <taxon>Spermatophyta</taxon>
        <taxon>Magnoliopsida</taxon>
        <taxon>eudicotyledons</taxon>
        <taxon>Gunneridae</taxon>
        <taxon>Pentapetalae</taxon>
        <taxon>rosids</taxon>
        <taxon>malvids</taxon>
        <taxon>Sapindales</taxon>
        <taxon>Anacardiaceae</taxon>
        <taxon>Pistacia</taxon>
    </lineage>
</organism>
<keyword evidence="2" id="KW-1185">Reference proteome</keyword>
<reference evidence="2" key="1">
    <citation type="journal article" date="2023" name="G3 (Bethesda)">
        <title>Genome assembly and association tests identify interacting loci associated with vigor, precocity, and sex in interspecific pistachio rootstocks.</title>
        <authorList>
            <person name="Palmer W."/>
            <person name="Jacygrad E."/>
            <person name="Sagayaradj S."/>
            <person name="Cavanaugh K."/>
            <person name="Han R."/>
            <person name="Bertier L."/>
            <person name="Beede B."/>
            <person name="Kafkas S."/>
            <person name="Golino D."/>
            <person name="Preece J."/>
            <person name="Michelmore R."/>
        </authorList>
    </citation>
    <scope>NUCLEOTIDE SEQUENCE [LARGE SCALE GENOMIC DNA]</scope>
</reference>